<keyword evidence="6 8" id="KW-0030">Aminoacyl-tRNA synthetase</keyword>
<comment type="domain">
    <text evidence="8">The C-terminal coiled-coil domain is crucial for aminoacylation activity.</text>
</comment>
<dbReference type="HAMAP" id="MF_02004">
    <property type="entry name" value="Val_tRNA_synth_type1"/>
    <property type="match status" value="1"/>
</dbReference>
<dbReference type="Gene3D" id="3.90.740.10">
    <property type="entry name" value="Valyl/Leucyl/Isoleucyl-tRNA synthetase, editing domain"/>
    <property type="match status" value="1"/>
</dbReference>
<dbReference type="Pfam" id="PF08264">
    <property type="entry name" value="Anticodon_1"/>
    <property type="match status" value="1"/>
</dbReference>
<dbReference type="InterPro" id="IPR002303">
    <property type="entry name" value="Valyl-tRNA_ligase"/>
</dbReference>
<dbReference type="SUPFAM" id="SSF46589">
    <property type="entry name" value="tRNA-binding arm"/>
    <property type="match status" value="1"/>
</dbReference>
<dbReference type="InterPro" id="IPR001412">
    <property type="entry name" value="aa-tRNA-synth_I_CS"/>
</dbReference>
<dbReference type="EMBL" id="JARRAG010000001">
    <property type="protein sequence ID" value="MDG3002434.1"/>
    <property type="molecule type" value="Genomic_DNA"/>
</dbReference>
<feature type="short sequence motif" description="'HIGH' region" evidence="8">
    <location>
        <begin position="47"/>
        <end position="57"/>
    </location>
</feature>
<dbReference type="SUPFAM" id="SSF50677">
    <property type="entry name" value="ValRS/IleRS/LeuRS editing domain"/>
    <property type="match status" value="1"/>
</dbReference>
<dbReference type="EC" id="6.1.1.9" evidence="8"/>
<protein>
    <recommendedName>
        <fullName evidence="8">Valine--tRNA ligase</fullName>
        <ecNumber evidence="8">6.1.1.9</ecNumber>
    </recommendedName>
    <alternativeName>
        <fullName evidence="8">Valyl-tRNA synthetase</fullName>
        <shortName evidence="8">ValRS</shortName>
    </alternativeName>
</protein>
<dbReference type="InterPro" id="IPR037118">
    <property type="entry name" value="Val-tRNA_synth_C_sf"/>
</dbReference>
<sequence length="936" mass="104310">MNINDIPKQYDPKDAQDRWYQVWLERGYFHADPASDKPAYCIVIPPPNVTGALHLGHALNNTLQDVLIRWRRMQGWDCLWMPGTDHAGIATQAVVERRLFEEQKLTRHDVGREALVEKIWAWKDEYEQRILGQLRSMGCSCDWERTRFTLDATCTRAVRRTFFNLFKAGKIFRGKRLVNWDVQLRTAVADDEIYYEDKPGKLWTIKYPVAGSATGEALHVATTRPETMLGDTAVAVHPEDPRYKHLIGHELELPLTDRRIPIVGDAILVDPEFGTGCVKVTPAHDPNDYQTGLRHGLPMINLLNPDGTYNANAGPKYAGLDRVVVRKRVVADLEAAGLLVKEEPYNVRLNFSDRSKTPIEPYLSDQWFVRMADDADGSPGFAQQAIDAVTSGKVKITPDRYAKSYGDWLAEKRDWCISRQLWWGHRIPIWYCSTCSADDLELALGGRSDVAWTEAEAGGWLVCAEHDLKADALGPGHTLTQDPDVLDTWFSSALWPHSTLGWPEETPELRKYYPTSVLSTARDIITLWVARMVIFGQFNMRQVPFRDVYIHPVIQDGQGKRMSKSAGNGVDPVDIIEVYGADALRYTLAAGATETQDLRMPVEKLKLADGREINSSERFEQGRNFGNKIWNVARLVMLNLEGYEPAAVDVAALPVEDRWILAELDATVAATTADLDAFRFAEAAKRLRDFSWGEFCDWYVEFVKGRLRDPEARPVAQRVAAAVLDALCRLLHPIMPFLTEQIWAPLGELAPSRGVPLPSPAEPHACIAAWPAARGLEDAEARATVDQWKEKIQAIRNLRAERNVPKDAKIAPRIVAEGIVADRLRLGEEFIKALTGAATVAVGADGEARPADSAVAVLADAEVVLPLEGLIDKEAERAKLKKGLADLDRQVVPLRAKLANEAYTSRAPAEVVAASRAKLAELEAQRAAVAGLLEST</sequence>
<dbReference type="Proteomes" id="UP001216907">
    <property type="component" value="Unassembled WGS sequence"/>
</dbReference>
<evidence type="ECO:0000256" key="3">
    <source>
        <dbReference type="ARBA" id="ARBA00022741"/>
    </source>
</evidence>
<keyword evidence="5 8" id="KW-0648">Protein biosynthesis</keyword>
<dbReference type="InterPro" id="IPR010978">
    <property type="entry name" value="tRNA-bd_arm"/>
</dbReference>
<dbReference type="PROSITE" id="PS00178">
    <property type="entry name" value="AA_TRNA_LIGASE_I"/>
    <property type="match status" value="1"/>
</dbReference>
<name>A0ABT6F4U0_9BACT</name>
<comment type="catalytic activity">
    <reaction evidence="7 8">
        <text>tRNA(Val) + L-valine + ATP = L-valyl-tRNA(Val) + AMP + diphosphate</text>
        <dbReference type="Rhea" id="RHEA:10704"/>
        <dbReference type="Rhea" id="RHEA-COMP:9672"/>
        <dbReference type="Rhea" id="RHEA-COMP:9708"/>
        <dbReference type="ChEBI" id="CHEBI:30616"/>
        <dbReference type="ChEBI" id="CHEBI:33019"/>
        <dbReference type="ChEBI" id="CHEBI:57762"/>
        <dbReference type="ChEBI" id="CHEBI:78442"/>
        <dbReference type="ChEBI" id="CHEBI:78537"/>
        <dbReference type="ChEBI" id="CHEBI:456215"/>
        <dbReference type="EC" id="6.1.1.9"/>
    </reaction>
</comment>
<evidence type="ECO:0000313" key="13">
    <source>
        <dbReference type="Proteomes" id="UP001216907"/>
    </source>
</evidence>
<dbReference type="GO" id="GO:0004832">
    <property type="term" value="F:valine-tRNA ligase activity"/>
    <property type="evidence" value="ECO:0007669"/>
    <property type="project" value="UniProtKB-EC"/>
</dbReference>
<dbReference type="PRINTS" id="PR00986">
    <property type="entry name" value="TRNASYNTHVAL"/>
</dbReference>
<comment type="domain">
    <text evidence="8">ValRS has two distinct active sites: one for aminoacylation and one for editing. The misactivated threonine is translocated from the active site to the editing site.</text>
</comment>
<keyword evidence="3 8" id="KW-0547">Nucleotide-binding</keyword>
<dbReference type="SUPFAM" id="SSF47323">
    <property type="entry name" value="Anticodon-binding domain of a subclass of class I aminoacyl-tRNA synthetases"/>
    <property type="match status" value="1"/>
</dbReference>
<dbReference type="RefSeq" id="WP_277858798.1">
    <property type="nucleotide sequence ID" value="NZ_JARRAG010000001.1"/>
</dbReference>
<comment type="subcellular location">
    <subcellularLocation>
        <location evidence="8">Cytoplasm</location>
    </subcellularLocation>
</comment>
<dbReference type="InterPro" id="IPR002300">
    <property type="entry name" value="aa-tRNA-synth_Ia"/>
</dbReference>
<dbReference type="Gene3D" id="1.10.730.10">
    <property type="entry name" value="Isoleucyl-tRNA Synthetase, Domain 1"/>
    <property type="match status" value="1"/>
</dbReference>
<comment type="caution">
    <text evidence="12">The sequence shown here is derived from an EMBL/GenBank/DDBJ whole genome shotgun (WGS) entry which is preliminary data.</text>
</comment>
<comment type="similarity">
    <text evidence="8">Belongs to the class-I aminoacyl-tRNA synthetase family. ValS type 1 subfamily.</text>
</comment>
<dbReference type="Pfam" id="PF00133">
    <property type="entry name" value="tRNA-synt_1"/>
    <property type="match status" value="1"/>
</dbReference>
<evidence type="ECO:0000256" key="5">
    <source>
        <dbReference type="ARBA" id="ARBA00022917"/>
    </source>
</evidence>
<dbReference type="Gene3D" id="3.40.50.620">
    <property type="entry name" value="HUPs"/>
    <property type="match status" value="2"/>
</dbReference>
<gene>
    <name evidence="8" type="primary">valS</name>
    <name evidence="12" type="ORF">PZE19_01430</name>
</gene>
<dbReference type="CDD" id="cd07962">
    <property type="entry name" value="Anticodon_Ia_Val"/>
    <property type="match status" value="1"/>
</dbReference>
<dbReference type="InterPro" id="IPR009080">
    <property type="entry name" value="tRNAsynth_Ia_anticodon-bd"/>
</dbReference>
<evidence type="ECO:0000256" key="1">
    <source>
        <dbReference type="ARBA" id="ARBA00022490"/>
    </source>
</evidence>
<feature type="domain" description="Methionyl/Valyl/Leucyl/Isoleucyl-tRNA synthetase anticodon-binding" evidence="10">
    <location>
        <begin position="657"/>
        <end position="809"/>
    </location>
</feature>
<evidence type="ECO:0000313" key="12">
    <source>
        <dbReference type="EMBL" id="MDG3002434.1"/>
    </source>
</evidence>
<dbReference type="SUPFAM" id="SSF52374">
    <property type="entry name" value="Nucleotidylyl transferase"/>
    <property type="match status" value="1"/>
</dbReference>
<keyword evidence="8" id="KW-0175">Coiled coil</keyword>
<evidence type="ECO:0000256" key="7">
    <source>
        <dbReference type="ARBA" id="ARBA00047552"/>
    </source>
</evidence>
<keyword evidence="2 8" id="KW-0436">Ligase</keyword>
<keyword evidence="1 8" id="KW-0963">Cytoplasm</keyword>
<feature type="binding site" evidence="8">
    <location>
        <position position="564"/>
    </location>
    <ligand>
        <name>ATP</name>
        <dbReference type="ChEBI" id="CHEBI:30616"/>
    </ligand>
</feature>
<organism evidence="12 13">
    <name type="scientific">Paludisphaera mucosa</name>
    <dbReference type="NCBI Taxonomy" id="3030827"/>
    <lineage>
        <taxon>Bacteria</taxon>
        <taxon>Pseudomonadati</taxon>
        <taxon>Planctomycetota</taxon>
        <taxon>Planctomycetia</taxon>
        <taxon>Isosphaerales</taxon>
        <taxon>Isosphaeraceae</taxon>
        <taxon>Paludisphaera</taxon>
    </lineage>
</organism>
<dbReference type="InterPro" id="IPR019499">
    <property type="entry name" value="Val-tRNA_synth_tRNA-bd"/>
</dbReference>
<comment type="subunit">
    <text evidence="8">Monomer.</text>
</comment>
<dbReference type="InterPro" id="IPR014729">
    <property type="entry name" value="Rossmann-like_a/b/a_fold"/>
</dbReference>
<reference evidence="12 13" key="1">
    <citation type="submission" date="2023-03" db="EMBL/GenBank/DDBJ databases">
        <title>Paludisphaera mucosa sp. nov. a novel planctomycete from northern fen.</title>
        <authorList>
            <person name="Ivanova A."/>
        </authorList>
    </citation>
    <scope>NUCLEOTIDE SEQUENCE [LARGE SCALE GENOMIC DNA]</scope>
    <source>
        <strain evidence="12 13">Pla2</strain>
    </source>
</reference>
<dbReference type="PANTHER" id="PTHR11946">
    <property type="entry name" value="VALYL-TRNA SYNTHETASES"/>
    <property type="match status" value="1"/>
</dbReference>
<evidence type="ECO:0000256" key="2">
    <source>
        <dbReference type="ARBA" id="ARBA00022598"/>
    </source>
</evidence>
<dbReference type="Pfam" id="PF10458">
    <property type="entry name" value="Val_tRNA-synt_C"/>
    <property type="match status" value="1"/>
</dbReference>
<evidence type="ECO:0000259" key="9">
    <source>
        <dbReference type="Pfam" id="PF00133"/>
    </source>
</evidence>
<dbReference type="NCBIfam" id="NF004349">
    <property type="entry name" value="PRK05729.1"/>
    <property type="match status" value="1"/>
</dbReference>
<dbReference type="PANTHER" id="PTHR11946:SF93">
    <property type="entry name" value="VALINE--TRNA LIGASE, CHLOROPLASTIC_MITOCHONDRIAL 2"/>
    <property type="match status" value="1"/>
</dbReference>
<dbReference type="Gene3D" id="1.10.287.380">
    <property type="entry name" value="Valyl-tRNA synthetase, C-terminal domain"/>
    <property type="match status" value="1"/>
</dbReference>
<comment type="function">
    <text evidence="8">Catalyzes the attachment of valine to tRNA(Val). As ValRS can inadvertently accommodate and process structurally similar amino acids such as threonine, to avoid such errors, it has a 'posttransfer' editing activity that hydrolyzes mischarged Thr-tRNA(Val) in a tRNA-dependent manner.</text>
</comment>
<accession>A0ABT6F4U0</accession>
<dbReference type="CDD" id="cd00817">
    <property type="entry name" value="ValRS_core"/>
    <property type="match status" value="1"/>
</dbReference>
<feature type="domain" description="Valyl-tRNA synthetase tRNA-binding arm" evidence="11">
    <location>
        <begin position="874"/>
        <end position="931"/>
    </location>
</feature>
<dbReference type="InterPro" id="IPR033705">
    <property type="entry name" value="Anticodon_Ia_Val"/>
</dbReference>
<evidence type="ECO:0000256" key="8">
    <source>
        <dbReference type="HAMAP-Rule" id="MF_02004"/>
    </source>
</evidence>
<evidence type="ECO:0000256" key="6">
    <source>
        <dbReference type="ARBA" id="ARBA00023146"/>
    </source>
</evidence>
<proteinExistence type="inferred from homology"/>
<keyword evidence="13" id="KW-1185">Reference proteome</keyword>
<dbReference type="InterPro" id="IPR009008">
    <property type="entry name" value="Val/Leu/Ile-tRNA-synth_edit"/>
</dbReference>
<feature type="domain" description="Aminoacyl-tRNA synthetase class Ia" evidence="9">
    <location>
        <begin position="19"/>
        <end position="600"/>
    </location>
</feature>
<dbReference type="InterPro" id="IPR013155">
    <property type="entry name" value="M/V/L/I-tRNA-synth_anticd-bd"/>
</dbReference>
<evidence type="ECO:0000256" key="4">
    <source>
        <dbReference type="ARBA" id="ARBA00022840"/>
    </source>
</evidence>
<keyword evidence="4 8" id="KW-0067">ATP-binding</keyword>
<evidence type="ECO:0000259" key="10">
    <source>
        <dbReference type="Pfam" id="PF08264"/>
    </source>
</evidence>
<dbReference type="NCBIfam" id="TIGR00422">
    <property type="entry name" value="valS"/>
    <property type="match status" value="1"/>
</dbReference>
<evidence type="ECO:0000259" key="11">
    <source>
        <dbReference type="Pfam" id="PF10458"/>
    </source>
</evidence>
<comment type="caution">
    <text evidence="8">Lacks conserved residue(s) required for the propagation of feature annotation.</text>
</comment>